<reference evidence="1 2" key="1">
    <citation type="journal article" date="2013" name="PLoS ONE">
        <title>Lactobacillus paracasei comparative genomics: towards species pan-genome definition and exploitation of diversity.</title>
        <authorList>
            <person name="Smokvina T."/>
            <person name="Wels M."/>
            <person name="Polka J."/>
            <person name="Chervaux C."/>
            <person name="Brisse S."/>
            <person name="Boekhorst J."/>
            <person name="van Hylckama Vlieg J.E."/>
            <person name="Siezen R.J."/>
        </authorList>
    </citation>
    <scope>NUCLEOTIDE SEQUENCE [LARGE SCALE GENOMIC DNA]</scope>
    <source>
        <strain evidence="1 2">Lpp123</strain>
    </source>
</reference>
<organism evidence="1 2">
    <name type="scientific">Lacticaseibacillus paracasei subsp. paracasei Lpp123</name>
    <dbReference type="NCBI Taxonomy" id="1256201"/>
    <lineage>
        <taxon>Bacteria</taxon>
        <taxon>Bacillati</taxon>
        <taxon>Bacillota</taxon>
        <taxon>Bacilli</taxon>
        <taxon>Lactobacillales</taxon>
        <taxon>Lactobacillaceae</taxon>
        <taxon>Lacticaseibacillus</taxon>
    </lineage>
</organism>
<comment type="caution">
    <text evidence="1">The sequence shown here is derived from an EMBL/GenBank/DDBJ whole genome shotgun (WGS) entry which is preliminary data.</text>
</comment>
<sequence length="71" mass="8140">MPQRLRFRKGQLLHQQQQLASLGTEFGLALDREIVLSADHFLCGSDDKFHASETHFLRAEIKRSCLNNKMG</sequence>
<evidence type="ECO:0000313" key="1">
    <source>
        <dbReference type="EMBL" id="EPC47802.1"/>
    </source>
</evidence>
<gene>
    <name evidence="1" type="ORF">Lpp123_18008</name>
</gene>
<accession>A0A829GEY3</accession>
<protein>
    <submittedName>
        <fullName evidence="1">Uncharacterized protein</fullName>
    </submittedName>
</protein>
<dbReference type="Proteomes" id="UP000014316">
    <property type="component" value="Unassembled WGS sequence"/>
</dbReference>
<proteinExistence type="predicted"/>
<dbReference type="EMBL" id="ANJW01001080">
    <property type="protein sequence ID" value="EPC47802.1"/>
    <property type="molecule type" value="Genomic_DNA"/>
</dbReference>
<dbReference type="AlphaFoldDB" id="A0A829GEY3"/>
<name>A0A829GEY3_LACPA</name>
<evidence type="ECO:0000313" key="2">
    <source>
        <dbReference type="Proteomes" id="UP000014316"/>
    </source>
</evidence>